<dbReference type="GO" id="GO:0005743">
    <property type="term" value="C:mitochondrial inner membrane"/>
    <property type="evidence" value="ECO:0007669"/>
    <property type="project" value="TreeGrafter"/>
</dbReference>
<feature type="non-terminal residue" evidence="3">
    <location>
        <position position="530"/>
    </location>
</feature>
<comment type="caution">
    <text evidence="3">The sequence shown here is derived from an EMBL/GenBank/DDBJ whole genome shotgun (WGS) entry which is preliminary data.</text>
</comment>
<dbReference type="GO" id="GO:0055088">
    <property type="term" value="P:lipid homeostasis"/>
    <property type="evidence" value="ECO:0007669"/>
    <property type="project" value="TreeGrafter"/>
</dbReference>
<dbReference type="GO" id="GO:0005524">
    <property type="term" value="F:ATP binding"/>
    <property type="evidence" value="ECO:0007669"/>
    <property type="project" value="InterPro"/>
</dbReference>
<gene>
    <name evidence="3" type="ORF">MNOR_LOCUS9274</name>
</gene>
<sequence length="530" mass="61409">MPSPAKFYNRVPCIFICTSTRRNRSRANPNKTLTRGCQRFESGTVTNYRRIMRASIAPLLLNGPVTGTLQYNENMARTHRTRFITLTEDLIIHDGEYEEIWKQLNSHFDHSPDELLAAVYMLQLPEQPQPPIQQEYYYHMIEGIMLEVEDVFTEFSENPLGTASLAQVHRARLKDGREVAVKVQHPAVKSHSVVDMKGMEFLMTMVSTLFPDFDFMWLVKEMKINLPLELDFSHEAENAEKVAKLFEKYPWLKVPSIHWDLTTNRLLIMEYCDGGQVNDRNYMMKNKINMEEVSEKISTLYSEMIFVNGFVHCDPHPGNLLVKNSEKGADIILLDHGLYIDLPIGFRARYSQFWQSIINSDLEGIRKHGEDLGVGQLYGLFACMVTARSWNSISKGIAKKERSSNEENEIKSDAAKYLPEIAAVLNRVPREMLLILKTNDLLRGIEYSLNIQDSMKSFITMSRCCVRAVFNERRQFANSSLLRYYLNISESWAQFRITLYQVYLWYLRSNLGNYFNKSLMEEDKMTAPGL</sequence>
<evidence type="ECO:0000313" key="3">
    <source>
        <dbReference type="EMBL" id="CAL4073787.1"/>
    </source>
</evidence>
<dbReference type="InterPro" id="IPR000719">
    <property type="entry name" value="Prot_kinase_dom"/>
</dbReference>
<evidence type="ECO:0000256" key="1">
    <source>
        <dbReference type="ARBA" id="ARBA00009670"/>
    </source>
</evidence>
<accession>A0AAV2QBF9</accession>
<dbReference type="PANTHER" id="PTHR43173">
    <property type="entry name" value="ABC1 FAMILY PROTEIN"/>
    <property type="match status" value="1"/>
</dbReference>
<dbReference type="Pfam" id="PF03109">
    <property type="entry name" value="ABC1"/>
    <property type="match status" value="1"/>
</dbReference>
<dbReference type="AlphaFoldDB" id="A0AAV2QBF9"/>
<dbReference type="EMBL" id="CAXKWB010004461">
    <property type="protein sequence ID" value="CAL4073787.1"/>
    <property type="molecule type" value="Genomic_DNA"/>
</dbReference>
<proteinExistence type="inferred from homology"/>
<protein>
    <recommendedName>
        <fullName evidence="2">Protein kinase domain-containing protein</fullName>
    </recommendedName>
</protein>
<dbReference type="SMART" id="SM00220">
    <property type="entry name" value="S_TKc"/>
    <property type="match status" value="1"/>
</dbReference>
<dbReference type="Proteomes" id="UP001497623">
    <property type="component" value="Unassembled WGS sequence"/>
</dbReference>
<organism evidence="3 4">
    <name type="scientific">Meganyctiphanes norvegica</name>
    <name type="common">Northern krill</name>
    <name type="synonym">Thysanopoda norvegica</name>
    <dbReference type="NCBI Taxonomy" id="48144"/>
    <lineage>
        <taxon>Eukaryota</taxon>
        <taxon>Metazoa</taxon>
        <taxon>Ecdysozoa</taxon>
        <taxon>Arthropoda</taxon>
        <taxon>Crustacea</taxon>
        <taxon>Multicrustacea</taxon>
        <taxon>Malacostraca</taxon>
        <taxon>Eumalacostraca</taxon>
        <taxon>Eucarida</taxon>
        <taxon>Euphausiacea</taxon>
        <taxon>Euphausiidae</taxon>
        <taxon>Meganyctiphanes</taxon>
    </lineage>
</organism>
<dbReference type="GO" id="GO:0007005">
    <property type="term" value="P:mitochondrion organization"/>
    <property type="evidence" value="ECO:0007669"/>
    <property type="project" value="TreeGrafter"/>
</dbReference>
<name>A0AAV2QBF9_MEGNR</name>
<dbReference type="GO" id="GO:0004672">
    <property type="term" value="F:protein kinase activity"/>
    <property type="evidence" value="ECO:0007669"/>
    <property type="project" value="InterPro"/>
</dbReference>
<evidence type="ECO:0000313" key="4">
    <source>
        <dbReference type="Proteomes" id="UP001497623"/>
    </source>
</evidence>
<feature type="domain" description="Protein kinase" evidence="2">
    <location>
        <begin position="154"/>
        <end position="476"/>
    </location>
</feature>
<comment type="similarity">
    <text evidence="1">Belongs to the protein kinase superfamily. ADCK protein kinase family.</text>
</comment>
<evidence type="ECO:0000259" key="2">
    <source>
        <dbReference type="SMART" id="SM00220"/>
    </source>
</evidence>
<keyword evidence="4" id="KW-1185">Reference proteome</keyword>
<dbReference type="PANTHER" id="PTHR43173:SF19">
    <property type="entry name" value="AARF DOMAIN-CONTAINING PROTEIN KINASE 1"/>
    <property type="match status" value="1"/>
</dbReference>
<dbReference type="CDD" id="cd13969">
    <property type="entry name" value="ADCK1-like"/>
    <property type="match status" value="1"/>
</dbReference>
<dbReference type="InterPro" id="IPR051130">
    <property type="entry name" value="Mito_struct-func_regulator"/>
</dbReference>
<dbReference type="InterPro" id="IPR011009">
    <property type="entry name" value="Kinase-like_dom_sf"/>
</dbReference>
<dbReference type="InterPro" id="IPR045307">
    <property type="entry name" value="ADCK1_dom"/>
</dbReference>
<dbReference type="InterPro" id="IPR004147">
    <property type="entry name" value="ABC1_dom"/>
</dbReference>
<reference evidence="3 4" key="1">
    <citation type="submission" date="2024-05" db="EMBL/GenBank/DDBJ databases">
        <authorList>
            <person name="Wallberg A."/>
        </authorList>
    </citation>
    <scope>NUCLEOTIDE SEQUENCE [LARGE SCALE GENOMIC DNA]</scope>
</reference>
<dbReference type="Gene3D" id="1.10.510.10">
    <property type="entry name" value="Transferase(Phosphotransferase) domain 1"/>
    <property type="match status" value="1"/>
</dbReference>
<dbReference type="SUPFAM" id="SSF56112">
    <property type="entry name" value="Protein kinase-like (PK-like)"/>
    <property type="match status" value="1"/>
</dbReference>